<evidence type="ECO:0000313" key="1">
    <source>
        <dbReference type="EMBL" id="KAE9406199.1"/>
    </source>
</evidence>
<reference evidence="1" key="1">
    <citation type="journal article" date="2019" name="Environ. Microbiol.">
        <title>Fungal ecological strategies reflected in gene transcription - a case study of two litter decomposers.</title>
        <authorList>
            <person name="Barbi F."/>
            <person name="Kohler A."/>
            <person name="Barry K."/>
            <person name="Baskaran P."/>
            <person name="Daum C."/>
            <person name="Fauchery L."/>
            <person name="Ihrmark K."/>
            <person name="Kuo A."/>
            <person name="LaButti K."/>
            <person name="Lipzen A."/>
            <person name="Morin E."/>
            <person name="Grigoriev I.V."/>
            <person name="Henrissat B."/>
            <person name="Lindahl B."/>
            <person name="Martin F."/>
        </authorList>
    </citation>
    <scope>NUCLEOTIDE SEQUENCE</scope>
    <source>
        <strain evidence="1">JB14</strain>
    </source>
</reference>
<evidence type="ECO:0008006" key="3">
    <source>
        <dbReference type="Google" id="ProtNLM"/>
    </source>
</evidence>
<evidence type="ECO:0000313" key="2">
    <source>
        <dbReference type="Proteomes" id="UP000799118"/>
    </source>
</evidence>
<dbReference type="AlphaFoldDB" id="A0A6A4I662"/>
<gene>
    <name evidence="1" type="ORF">BT96DRAFT_266360</name>
</gene>
<dbReference type="Proteomes" id="UP000799118">
    <property type="component" value="Unassembled WGS sequence"/>
</dbReference>
<organism evidence="1 2">
    <name type="scientific">Gymnopus androsaceus JB14</name>
    <dbReference type="NCBI Taxonomy" id="1447944"/>
    <lineage>
        <taxon>Eukaryota</taxon>
        <taxon>Fungi</taxon>
        <taxon>Dikarya</taxon>
        <taxon>Basidiomycota</taxon>
        <taxon>Agaricomycotina</taxon>
        <taxon>Agaricomycetes</taxon>
        <taxon>Agaricomycetidae</taxon>
        <taxon>Agaricales</taxon>
        <taxon>Marasmiineae</taxon>
        <taxon>Omphalotaceae</taxon>
        <taxon>Gymnopus</taxon>
    </lineage>
</organism>
<dbReference type="OrthoDB" id="3250044at2759"/>
<sequence length="291" mass="32219">MTSDPSHGFLPNDNLPPRDRIVAICQEAGPLPGIPLSSRPGGPIVAWVKYGMELPIDEALTQDWVAKTLNAMPEATVRIPRVHAYFTAPSYCSNSLYTWTTGYIVMEYIDAPDCTFEDCKLVAQAVQTLISIRGPSSAPGHVGGGHVVHDFFVLDQVSPIRYKTANDLQSHVNGILRIMQDPRRVNLVADASDGLFLCPCDIEPHNFKKLPDNTIVALNFHYSCFLPPSFFAIAMMKETRSFAGAVARCVKYPESDDVNAMVSASYFLVPFQKNDIGASKRLHRHKPFRPL</sequence>
<keyword evidence="2" id="KW-1185">Reference proteome</keyword>
<protein>
    <recommendedName>
        <fullName evidence="3">Aminoglycoside phosphotransferase domain-containing protein</fullName>
    </recommendedName>
</protein>
<name>A0A6A4I662_9AGAR</name>
<proteinExistence type="predicted"/>
<accession>A0A6A4I662</accession>
<dbReference type="EMBL" id="ML769403">
    <property type="protein sequence ID" value="KAE9406199.1"/>
    <property type="molecule type" value="Genomic_DNA"/>
</dbReference>